<dbReference type="EMBL" id="KN558140">
    <property type="protein sequence ID" value="KHJ87275.1"/>
    <property type="molecule type" value="Genomic_DNA"/>
</dbReference>
<keyword evidence="4" id="KW-1185">Reference proteome</keyword>
<keyword evidence="1" id="KW-0732">Signal</keyword>
<dbReference type="GO" id="GO:0006629">
    <property type="term" value="P:lipid metabolic process"/>
    <property type="evidence" value="ECO:0007669"/>
    <property type="project" value="InterPro"/>
</dbReference>
<feature type="signal peptide" evidence="1">
    <location>
        <begin position="1"/>
        <end position="18"/>
    </location>
</feature>
<dbReference type="PANTHER" id="PTHR45908:SF21">
    <property type="entry name" value="FUNGAL LIPASE-LIKE DOMAIN-CONTAINING PROTEIN"/>
    <property type="match status" value="1"/>
</dbReference>
<dbReference type="InterPro" id="IPR002921">
    <property type="entry name" value="Fungal_lipase-type"/>
</dbReference>
<name>A0A0B1SVR1_OESDE</name>
<accession>A0A0B1SVR1</accession>
<evidence type="ECO:0000259" key="2">
    <source>
        <dbReference type="Pfam" id="PF01764"/>
    </source>
</evidence>
<feature type="chain" id="PRO_5002061196" description="Fungal lipase-type domain-containing protein" evidence="1">
    <location>
        <begin position="19"/>
        <end position="199"/>
    </location>
</feature>
<dbReference type="PANTHER" id="PTHR45908">
    <property type="entry name" value="PROTEIN CBG11750-RELATED"/>
    <property type="match status" value="1"/>
</dbReference>
<organism evidence="3 4">
    <name type="scientific">Oesophagostomum dentatum</name>
    <name type="common">Nodular worm</name>
    <dbReference type="NCBI Taxonomy" id="61180"/>
    <lineage>
        <taxon>Eukaryota</taxon>
        <taxon>Metazoa</taxon>
        <taxon>Ecdysozoa</taxon>
        <taxon>Nematoda</taxon>
        <taxon>Chromadorea</taxon>
        <taxon>Rhabditida</taxon>
        <taxon>Rhabditina</taxon>
        <taxon>Rhabditomorpha</taxon>
        <taxon>Strongyloidea</taxon>
        <taxon>Strongylidae</taxon>
        <taxon>Oesophagostomum</taxon>
    </lineage>
</organism>
<evidence type="ECO:0000313" key="3">
    <source>
        <dbReference type="EMBL" id="KHJ87275.1"/>
    </source>
</evidence>
<sequence length="199" mass="21931">MQLLAVFLMLPGLVISLASEYNIKPGKNMLYLALCAGATNPDKCIPQHFSGYSILKTFSADCSDTIMKGECRATVVFSAKEMTLGIFFKGPSKIANFLSTAASTISSQNLVDYNGYGRVGDQFLTTFNRLWNVQGLGAYTQELWDQYCDATLMISGHSVASCQAQMAAVAIRKANMWRKKNIVYYGYGTPRCGDEVPYF</sequence>
<dbReference type="InterPro" id="IPR029058">
    <property type="entry name" value="AB_hydrolase_fold"/>
</dbReference>
<dbReference type="Pfam" id="PF01764">
    <property type="entry name" value="Lipase_3"/>
    <property type="match status" value="1"/>
</dbReference>
<dbReference type="Gene3D" id="3.40.50.1820">
    <property type="entry name" value="alpha/beta hydrolase"/>
    <property type="match status" value="1"/>
</dbReference>
<evidence type="ECO:0000313" key="4">
    <source>
        <dbReference type="Proteomes" id="UP000053660"/>
    </source>
</evidence>
<evidence type="ECO:0000256" key="1">
    <source>
        <dbReference type="SAM" id="SignalP"/>
    </source>
</evidence>
<feature type="domain" description="Fungal lipase-type" evidence="2">
    <location>
        <begin position="86"/>
        <end position="195"/>
    </location>
</feature>
<dbReference type="OrthoDB" id="426718at2759"/>
<gene>
    <name evidence="3" type="ORF">OESDEN_12954</name>
</gene>
<dbReference type="AlphaFoldDB" id="A0A0B1SVR1"/>
<dbReference type="Proteomes" id="UP000053660">
    <property type="component" value="Unassembled WGS sequence"/>
</dbReference>
<reference evidence="3 4" key="1">
    <citation type="submission" date="2014-03" db="EMBL/GenBank/DDBJ databases">
        <title>Draft genome of the hookworm Oesophagostomum dentatum.</title>
        <authorList>
            <person name="Mitreva M."/>
        </authorList>
    </citation>
    <scope>NUCLEOTIDE SEQUENCE [LARGE SCALE GENOMIC DNA]</scope>
    <source>
        <strain evidence="3 4">OD-Hann</strain>
    </source>
</reference>
<dbReference type="SUPFAM" id="SSF53474">
    <property type="entry name" value="alpha/beta-Hydrolases"/>
    <property type="match status" value="1"/>
</dbReference>
<proteinExistence type="predicted"/>
<protein>
    <recommendedName>
        <fullName evidence="2">Fungal lipase-type domain-containing protein</fullName>
    </recommendedName>
</protein>